<keyword evidence="2" id="KW-0812">Transmembrane</keyword>
<dbReference type="SUPFAM" id="SSF50998">
    <property type="entry name" value="Quinoprotein alcohol dehydrogenase-like"/>
    <property type="match status" value="1"/>
</dbReference>
<feature type="region of interest" description="Disordered" evidence="1">
    <location>
        <begin position="88"/>
        <end position="110"/>
    </location>
</feature>
<dbReference type="EMBL" id="JAMTCK010000015">
    <property type="protein sequence ID" value="MCP2168805.1"/>
    <property type="molecule type" value="Genomic_DNA"/>
</dbReference>
<keyword evidence="2" id="KW-1133">Transmembrane helix</keyword>
<dbReference type="InterPro" id="IPR011047">
    <property type="entry name" value="Quinoprotein_ADH-like_sf"/>
</dbReference>
<keyword evidence="4" id="KW-1185">Reference proteome</keyword>
<gene>
    <name evidence="3" type="ORF">LX83_005683</name>
</gene>
<feature type="region of interest" description="Disordered" evidence="1">
    <location>
        <begin position="330"/>
        <end position="349"/>
    </location>
</feature>
<evidence type="ECO:0008006" key="5">
    <source>
        <dbReference type="Google" id="ProtNLM"/>
    </source>
</evidence>
<feature type="region of interest" description="Disordered" evidence="1">
    <location>
        <begin position="1"/>
        <end position="73"/>
    </location>
</feature>
<feature type="transmembrane region" description="Helical" evidence="2">
    <location>
        <begin position="120"/>
        <end position="140"/>
    </location>
</feature>
<organism evidence="3 4">
    <name type="scientific">Goodfellowiella coeruleoviolacea</name>
    <dbReference type="NCBI Taxonomy" id="334858"/>
    <lineage>
        <taxon>Bacteria</taxon>
        <taxon>Bacillati</taxon>
        <taxon>Actinomycetota</taxon>
        <taxon>Actinomycetes</taxon>
        <taxon>Pseudonocardiales</taxon>
        <taxon>Pseudonocardiaceae</taxon>
        <taxon>Goodfellowiella</taxon>
    </lineage>
</organism>
<dbReference type="AlphaFoldDB" id="A0AAE3GII9"/>
<comment type="caution">
    <text evidence="3">The sequence shown here is derived from an EMBL/GenBank/DDBJ whole genome shotgun (WGS) entry which is preliminary data.</text>
</comment>
<dbReference type="Proteomes" id="UP001206128">
    <property type="component" value="Unassembled WGS sequence"/>
</dbReference>
<proteinExistence type="predicted"/>
<sequence>MGRPDQPDQPGQADQQRHEAGTPAQSPEASGEVDGPTPDSPAEAAASPAAAGEPEPDSAGEPEPGADGAHPDHDVVIGAEDVLAAPAAPVPPAAGSADPTPSSTPPPAALPRSWRRPADYAAVAVILVAVLVAGLTVWWFSDARATTLVTASGPAPTLAQPGEVPEALHEVWRAASATTTAPVVISSTVVTADSGQVADRDPLTGQVRWSYTRDLELCTVAPAWGRVLAVYRKETNCSEVTALDAGTGQRGAQRNGNAELGTRLLSDGVHVTATGRELAEVWRSDLVKSLEYGRVPAIVNPGKQPRTGCVFGSFAVTSGRVAVVERCPDQDPSDRLSVLKPNPEESDKPEVISTTLLPTKGGRVIAVSNTLVASVVPNPARLVVTEVENGNQVAEYPLDLGADDLTGDPAGWTVPVTAGAGTAYWFTGSRTVALSLEDFRPLWTVENTLGPGTLLAGRLLLPVAEGVRVIDQATGATERTIAVDRQGYQGQVALGVAGPVVLEQRGGTLVALDSGAR</sequence>
<reference evidence="3" key="1">
    <citation type="submission" date="2022-06" db="EMBL/GenBank/DDBJ databases">
        <title>Genomic Encyclopedia of Archaeal and Bacterial Type Strains, Phase II (KMG-II): from individual species to whole genera.</title>
        <authorList>
            <person name="Goeker M."/>
        </authorList>
    </citation>
    <scope>NUCLEOTIDE SEQUENCE</scope>
    <source>
        <strain evidence="3">DSM 43935</strain>
    </source>
</reference>
<accession>A0AAE3GII9</accession>
<evidence type="ECO:0000256" key="2">
    <source>
        <dbReference type="SAM" id="Phobius"/>
    </source>
</evidence>
<evidence type="ECO:0000313" key="4">
    <source>
        <dbReference type="Proteomes" id="UP001206128"/>
    </source>
</evidence>
<keyword evidence="2" id="KW-0472">Membrane</keyword>
<evidence type="ECO:0000313" key="3">
    <source>
        <dbReference type="EMBL" id="MCP2168805.1"/>
    </source>
</evidence>
<evidence type="ECO:0000256" key="1">
    <source>
        <dbReference type="SAM" id="MobiDB-lite"/>
    </source>
</evidence>
<name>A0AAE3GII9_9PSEU</name>
<protein>
    <recommendedName>
        <fullName evidence="5">PQQ-binding-like beta-propeller repeat protein</fullName>
    </recommendedName>
</protein>
<feature type="compositionally biased region" description="Low complexity" evidence="1">
    <location>
        <begin position="40"/>
        <end position="53"/>
    </location>
</feature>
<dbReference type="RefSeq" id="WP_253776948.1">
    <property type="nucleotide sequence ID" value="NZ_JAMTCK010000015.1"/>
</dbReference>